<comment type="caution">
    <text evidence="1">The sequence shown here is derived from an EMBL/GenBank/DDBJ whole genome shotgun (WGS) entry which is preliminary data.</text>
</comment>
<dbReference type="EMBL" id="PKJC01000042">
    <property type="protein sequence ID" value="PKZ62821.1"/>
    <property type="molecule type" value="Genomic_DNA"/>
</dbReference>
<dbReference type="RefSeq" id="WP_058253459.1">
    <property type="nucleotide sequence ID" value="NZ_PKJC01000042.1"/>
</dbReference>
<evidence type="ECO:0000313" key="2">
    <source>
        <dbReference type="Proteomes" id="UP000234662"/>
    </source>
</evidence>
<proteinExistence type="predicted"/>
<accession>A0A2I1R151</accession>
<reference evidence="1 2" key="1">
    <citation type="submission" date="2017-12" db="EMBL/GenBank/DDBJ databases">
        <title>Phylogenetic diversity of female urinary microbiome.</title>
        <authorList>
            <person name="Thomas-White K."/>
            <person name="Wolfe A.J."/>
        </authorList>
    </citation>
    <scope>NUCLEOTIDE SEQUENCE [LARGE SCALE GENOMIC DNA]</scope>
    <source>
        <strain evidence="1 2">UMB0777</strain>
    </source>
</reference>
<name>A0A2I1R151_9ACTN</name>
<evidence type="ECO:0000313" key="1">
    <source>
        <dbReference type="EMBL" id="PKZ62821.1"/>
    </source>
</evidence>
<protein>
    <submittedName>
        <fullName evidence="1">Uncharacterized protein</fullName>
    </submittedName>
</protein>
<dbReference type="Proteomes" id="UP000234662">
    <property type="component" value="Unassembled WGS sequence"/>
</dbReference>
<sequence length="89" mass="10281">MNLPSAHSVLTPREFAALLRVDARARRRRVRLTHNLDYETFYAGLASSIDDQPDNVELARKVLTLWNKDQNWLRARRTRTFAIASTGDI</sequence>
<dbReference type="AlphaFoldDB" id="A0A2I1R151"/>
<gene>
    <name evidence="1" type="ORF">CYJ73_24920</name>
</gene>
<organism evidence="1 2">
    <name type="scientific">Gordonia terrae</name>
    <dbReference type="NCBI Taxonomy" id="2055"/>
    <lineage>
        <taxon>Bacteria</taxon>
        <taxon>Bacillati</taxon>
        <taxon>Actinomycetota</taxon>
        <taxon>Actinomycetes</taxon>
        <taxon>Mycobacteriales</taxon>
        <taxon>Gordoniaceae</taxon>
        <taxon>Gordonia</taxon>
    </lineage>
</organism>